<evidence type="ECO:0000313" key="2">
    <source>
        <dbReference type="Proteomes" id="UP000886523"/>
    </source>
</evidence>
<proteinExistence type="predicted"/>
<name>A0A9P6AK61_9AGAM</name>
<dbReference type="Proteomes" id="UP000886523">
    <property type="component" value="Unassembled WGS sequence"/>
</dbReference>
<protein>
    <submittedName>
        <fullName evidence="1">Uncharacterized protein</fullName>
    </submittedName>
</protein>
<comment type="caution">
    <text evidence="1">The sequence shown here is derived from an EMBL/GenBank/DDBJ whole genome shotgun (WGS) entry which is preliminary data.</text>
</comment>
<accession>A0A9P6AK61</accession>
<evidence type="ECO:0000313" key="1">
    <source>
        <dbReference type="EMBL" id="KAF9507238.1"/>
    </source>
</evidence>
<keyword evidence="2" id="KW-1185">Reference proteome</keyword>
<reference evidence="1" key="1">
    <citation type="journal article" date="2020" name="Nat. Commun.">
        <title>Large-scale genome sequencing of mycorrhizal fungi provides insights into the early evolution of symbiotic traits.</title>
        <authorList>
            <person name="Miyauchi S."/>
            <person name="Kiss E."/>
            <person name="Kuo A."/>
            <person name="Drula E."/>
            <person name="Kohler A."/>
            <person name="Sanchez-Garcia M."/>
            <person name="Morin E."/>
            <person name="Andreopoulos B."/>
            <person name="Barry K.W."/>
            <person name="Bonito G."/>
            <person name="Buee M."/>
            <person name="Carver A."/>
            <person name="Chen C."/>
            <person name="Cichocki N."/>
            <person name="Clum A."/>
            <person name="Culley D."/>
            <person name="Crous P.W."/>
            <person name="Fauchery L."/>
            <person name="Girlanda M."/>
            <person name="Hayes R.D."/>
            <person name="Keri Z."/>
            <person name="LaButti K."/>
            <person name="Lipzen A."/>
            <person name="Lombard V."/>
            <person name="Magnuson J."/>
            <person name="Maillard F."/>
            <person name="Murat C."/>
            <person name="Nolan M."/>
            <person name="Ohm R.A."/>
            <person name="Pangilinan J."/>
            <person name="Pereira M.F."/>
            <person name="Perotto S."/>
            <person name="Peter M."/>
            <person name="Pfister S."/>
            <person name="Riley R."/>
            <person name="Sitrit Y."/>
            <person name="Stielow J.B."/>
            <person name="Szollosi G."/>
            <person name="Zifcakova L."/>
            <person name="Stursova M."/>
            <person name="Spatafora J.W."/>
            <person name="Tedersoo L."/>
            <person name="Vaario L.M."/>
            <person name="Yamada A."/>
            <person name="Yan M."/>
            <person name="Wang P."/>
            <person name="Xu J."/>
            <person name="Bruns T."/>
            <person name="Baldrian P."/>
            <person name="Vilgalys R."/>
            <person name="Dunand C."/>
            <person name="Henrissat B."/>
            <person name="Grigoriev I.V."/>
            <person name="Hibbett D."/>
            <person name="Nagy L.G."/>
            <person name="Martin F.M."/>
        </authorList>
    </citation>
    <scope>NUCLEOTIDE SEQUENCE</scope>
    <source>
        <strain evidence="1">UP504</strain>
    </source>
</reference>
<dbReference type="EMBL" id="MU129087">
    <property type="protein sequence ID" value="KAF9507238.1"/>
    <property type="molecule type" value="Genomic_DNA"/>
</dbReference>
<organism evidence="1 2">
    <name type="scientific">Hydnum rufescens UP504</name>
    <dbReference type="NCBI Taxonomy" id="1448309"/>
    <lineage>
        <taxon>Eukaryota</taxon>
        <taxon>Fungi</taxon>
        <taxon>Dikarya</taxon>
        <taxon>Basidiomycota</taxon>
        <taxon>Agaricomycotina</taxon>
        <taxon>Agaricomycetes</taxon>
        <taxon>Cantharellales</taxon>
        <taxon>Hydnaceae</taxon>
        <taxon>Hydnum</taxon>
    </lineage>
</organism>
<gene>
    <name evidence="1" type="ORF">BS47DRAFT_1366792</name>
</gene>
<sequence>MPITHTYQQTSASIEHFQNLEGAMGEMVGFVPAGYKTIMQAWIIQIEGSVTVLNMWVPECHRNVDLANGGIIDSDIFMFNISNCRRHQHGFNHLSPPFEYQGTNWEYVTDFDSIESGKVGHKGHTE</sequence>
<dbReference type="AlphaFoldDB" id="A0A9P6AK61"/>